<evidence type="ECO:0000256" key="1">
    <source>
        <dbReference type="ARBA" id="ARBA00004167"/>
    </source>
</evidence>
<evidence type="ECO:0000256" key="7">
    <source>
        <dbReference type="SAM" id="SignalP"/>
    </source>
</evidence>
<dbReference type="GO" id="GO:0033176">
    <property type="term" value="C:proton-transporting V-type ATPase complex"/>
    <property type="evidence" value="ECO:0007669"/>
    <property type="project" value="TreeGrafter"/>
</dbReference>
<evidence type="ECO:0000256" key="2">
    <source>
        <dbReference type="ARBA" id="ARBA00009037"/>
    </source>
</evidence>
<sequence length="320" mass="35715">MRLLLCFALLVVLCAGKKKKTHTTPAPTQGVPSNAESFDFPIVLPAYNKSASIQVEPVNAPVHRNYANCLLYLEGLTIVVRGQNKEFAAASIGHGSNNTTRKYQFDPSMVQCVVTSLNSTDFNHTAGIYTFKVAMNIDDRDAVVGKQQDKPKFTVSGNLAFQLVFNVSTPHYWELSKIIMEEIHVKKQNEFLDSDINIINDEASAQNMKVSSVYEYGYGCSDTQAVFFPDKQNQNNWVGLALHNFQVELFGLYRADKVIKFSRNVNDCVPTFSVGSSMGIVVALVLASVLMFGFLMLNSVQTMDRFDDPKQKQININVRE</sequence>
<keyword evidence="9" id="KW-1185">Reference proteome</keyword>
<dbReference type="GO" id="GO:0030641">
    <property type="term" value="P:regulation of cellular pH"/>
    <property type="evidence" value="ECO:0007669"/>
    <property type="project" value="TreeGrafter"/>
</dbReference>
<dbReference type="GO" id="GO:0001671">
    <property type="term" value="F:ATPase activator activity"/>
    <property type="evidence" value="ECO:0007669"/>
    <property type="project" value="TreeGrafter"/>
</dbReference>
<protein>
    <submittedName>
        <fullName evidence="10">Ac45-VOA1_TM domain-containing protein</fullName>
    </submittedName>
</protein>
<dbReference type="PANTHER" id="PTHR12471">
    <property type="entry name" value="VACUOLAR ATP SYNTHASE SUBUNIT S1"/>
    <property type="match status" value="1"/>
</dbReference>
<organism evidence="9 10">
    <name type="scientific">Steinernema glaseri</name>
    <dbReference type="NCBI Taxonomy" id="37863"/>
    <lineage>
        <taxon>Eukaryota</taxon>
        <taxon>Metazoa</taxon>
        <taxon>Ecdysozoa</taxon>
        <taxon>Nematoda</taxon>
        <taxon>Chromadorea</taxon>
        <taxon>Rhabditida</taxon>
        <taxon>Tylenchina</taxon>
        <taxon>Panagrolaimomorpha</taxon>
        <taxon>Strongyloidoidea</taxon>
        <taxon>Steinernematidae</taxon>
        <taxon>Steinernema</taxon>
    </lineage>
</organism>
<dbReference type="InterPro" id="IPR046756">
    <property type="entry name" value="VAS1/VOA1_TM"/>
</dbReference>
<keyword evidence="4 6" id="KW-1133">Transmembrane helix</keyword>
<evidence type="ECO:0000256" key="5">
    <source>
        <dbReference type="ARBA" id="ARBA00023136"/>
    </source>
</evidence>
<dbReference type="WBParaSite" id="L893_g4956.t1">
    <property type="protein sequence ID" value="L893_g4956.t1"/>
    <property type="gene ID" value="L893_g4956"/>
</dbReference>
<feature type="signal peptide" evidence="7">
    <location>
        <begin position="1"/>
        <end position="16"/>
    </location>
</feature>
<name>A0A1I8AE00_9BILA</name>
<dbReference type="Proteomes" id="UP000095287">
    <property type="component" value="Unplaced"/>
</dbReference>
<evidence type="ECO:0000256" key="4">
    <source>
        <dbReference type="ARBA" id="ARBA00022989"/>
    </source>
</evidence>
<feature type="domain" description="V-type proton ATPase subunit S1/VOA1 transmembrane" evidence="8">
    <location>
        <begin position="271"/>
        <end position="308"/>
    </location>
</feature>
<proteinExistence type="inferred from homology"/>
<dbReference type="InterPro" id="IPR008388">
    <property type="entry name" value="Ac45_acc_su"/>
</dbReference>
<dbReference type="PANTHER" id="PTHR12471:SF7">
    <property type="entry name" value="V-TYPE PROTON ATPASE SUBUNIT S1"/>
    <property type="match status" value="1"/>
</dbReference>
<dbReference type="Pfam" id="PF20520">
    <property type="entry name" value="Ac45-VOA1_TM"/>
    <property type="match status" value="1"/>
</dbReference>
<comment type="subcellular location">
    <subcellularLocation>
        <location evidence="1">Membrane</location>
        <topology evidence="1">Single-pass membrane protein</topology>
    </subcellularLocation>
</comment>
<evidence type="ECO:0000259" key="8">
    <source>
        <dbReference type="Pfam" id="PF20520"/>
    </source>
</evidence>
<dbReference type="AlphaFoldDB" id="A0A1I8AE00"/>
<accession>A0A1I8AE00</accession>
<evidence type="ECO:0000256" key="3">
    <source>
        <dbReference type="ARBA" id="ARBA00022692"/>
    </source>
</evidence>
<keyword evidence="5 6" id="KW-0472">Membrane</keyword>
<reference evidence="10" key="1">
    <citation type="submission" date="2016-11" db="UniProtKB">
        <authorList>
            <consortium name="WormBaseParasite"/>
        </authorList>
    </citation>
    <scope>IDENTIFICATION</scope>
</reference>
<keyword evidence="3 6" id="KW-0812">Transmembrane</keyword>
<feature type="chain" id="PRO_5009314569" evidence="7">
    <location>
        <begin position="17"/>
        <end position="320"/>
    </location>
</feature>
<evidence type="ECO:0000313" key="9">
    <source>
        <dbReference type="Proteomes" id="UP000095287"/>
    </source>
</evidence>
<feature type="transmembrane region" description="Helical" evidence="6">
    <location>
        <begin position="272"/>
        <end position="297"/>
    </location>
</feature>
<evidence type="ECO:0000313" key="10">
    <source>
        <dbReference type="WBParaSite" id="L893_g4956.t1"/>
    </source>
</evidence>
<comment type="similarity">
    <text evidence="2">Belongs to the vacuolar ATPase subunit S1 family.</text>
</comment>
<evidence type="ECO:0000256" key="6">
    <source>
        <dbReference type="SAM" id="Phobius"/>
    </source>
</evidence>
<keyword evidence="7" id="KW-0732">Signal</keyword>